<dbReference type="InterPro" id="IPR003130">
    <property type="entry name" value="GED"/>
</dbReference>
<organism evidence="2">
    <name type="scientific">Brassica cretica</name>
    <name type="common">Mustard</name>
    <dbReference type="NCBI Taxonomy" id="69181"/>
    <lineage>
        <taxon>Eukaryota</taxon>
        <taxon>Viridiplantae</taxon>
        <taxon>Streptophyta</taxon>
        <taxon>Embryophyta</taxon>
        <taxon>Tracheophyta</taxon>
        <taxon>Spermatophyta</taxon>
        <taxon>Magnoliopsida</taxon>
        <taxon>eudicotyledons</taxon>
        <taxon>Gunneridae</taxon>
        <taxon>Pentapetalae</taxon>
        <taxon>rosids</taxon>
        <taxon>malvids</taxon>
        <taxon>Brassicales</taxon>
        <taxon>Brassicaceae</taxon>
        <taxon>Brassiceae</taxon>
        <taxon>Brassica</taxon>
    </lineage>
</organism>
<feature type="domain" description="Dynamin GTPase effector" evidence="1">
    <location>
        <begin position="17"/>
        <end position="79"/>
    </location>
</feature>
<dbReference type="Gene3D" id="1.20.120.1240">
    <property type="entry name" value="Dynamin, middle domain"/>
    <property type="match status" value="1"/>
</dbReference>
<dbReference type="GO" id="GO:0005525">
    <property type="term" value="F:GTP binding"/>
    <property type="evidence" value="ECO:0007669"/>
    <property type="project" value="InterPro"/>
</dbReference>
<dbReference type="GO" id="GO:0003924">
    <property type="term" value="F:GTPase activity"/>
    <property type="evidence" value="ECO:0007669"/>
    <property type="project" value="InterPro"/>
</dbReference>
<accession>A0A8S9GGA5</accession>
<evidence type="ECO:0000313" key="2">
    <source>
        <dbReference type="EMBL" id="KAF2545023.1"/>
    </source>
</evidence>
<reference evidence="2" key="1">
    <citation type="submission" date="2019-12" db="EMBL/GenBank/DDBJ databases">
        <title>Genome sequencing and annotation of Brassica cretica.</title>
        <authorList>
            <person name="Studholme D.J."/>
            <person name="Sarris P.F."/>
        </authorList>
    </citation>
    <scope>NUCLEOTIDE SEQUENCE</scope>
    <source>
        <strain evidence="2">PFS-102/07</strain>
        <tissue evidence="2">Leaf</tissue>
    </source>
</reference>
<protein>
    <recommendedName>
        <fullName evidence="1">Dynamin GTPase effector domain-containing protein</fullName>
    </recommendedName>
</protein>
<gene>
    <name evidence="2" type="ORF">F2Q70_00023171</name>
</gene>
<evidence type="ECO:0000259" key="1">
    <source>
        <dbReference type="Pfam" id="PF02212"/>
    </source>
</evidence>
<name>A0A8S9GGA5_BRACR</name>
<dbReference type="EMBL" id="QGKY02001925">
    <property type="protein sequence ID" value="KAF2545023.1"/>
    <property type="molecule type" value="Genomic_DNA"/>
</dbReference>
<dbReference type="AlphaFoldDB" id="A0A8S9GGA5"/>
<sequence>MPHHKTQTSTPIIISGSNVSAYINMLFDSLRNSLPKSVIYYQVREATVSLNFFYAHVDKKEKEKLGTMLDEDTQLMEQRGT</sequence>
<proteinExistence type="predicted"/>
<dbReference type="Pfam" id="PF02212">
    <property type="entry name" value="GED"/>
    <property type="match status" value="1"/>
</dbReference>
<comment type="caution">
    <text evidence="2">The sequence shown here is derived from an EMBL/GenBank/DDBJ whole genome shotgun (WGS) entry which is preliminary data.</text>
</comment>